<evidence type="ECO:0000256" key="1">
    <source>
        <dbReference type="SAM" id="SignalP"/>
    </source>
</evidence>
<reference evidence="3" key="1">
    <citation type="submission" date="2018-03" db="EMBL/GenBank/DDBJ databases">
        <authorList>
            <person name="Sun L."/>
            <person name="Liu H."/>
            <person name="Chen W."/>
            <person name="Huang K."/>
            <person name="Liu W."/>
            <person name="Gao X."/>
        </authorList>
    </citation>
    <scope>NUCLEOTIDE SEQUENCE [LARGE SCALE GENOMIC DNA]</scope>
    <source>
        <strain evidence="3">SH9</strain>
    </source>
</reference>
<proteinExistence type="predicted"/>
<dbReference type="InterPro" id="IPR057572">
    <property type="entry name" value="NonGDSL"/>
</dbReference>
<dbReference type="OrthoDB" id="7203637at2"/>
<dbReference type="GO" id="GO:0004622">
    <property type="term" value="F:phosphatidylcholine lysophospholipase activity"/>
    <property type="evidence" value="ECO:0007669"/>
    <property type="project" value="TreeGrafter"/>
</dbReference>
<dbReference type="SUPFAM" id="SSF52266">
    <property type="entry name" value="SGNH hydrolase"/>
    <property type="match status" value="1"/>
</dbReference>
<dbReference type="Proteomes" id="UP000239772">
    <property type="component" value="Unassembled WGS sequence"/>
</dbReference>
<dbReference type="CDD" id="cd00229">
    <property type="entry name" value="SGNH_hydrolase"/>
    <property type="match status" value="1"/>
</dbReference>
<name>A0A2T1HXT9_9HYPH</name>
<feature type="chain" id="PRO_5015672704" evidence="1">
    <location>
        <begin position="22"/>
        <end position="254"/>
    </location>
</feature>
<comment type="caution">
    <text evidence="2">The sequence shown here is derived from an EMBL/GenBank/DDBJ whole genome shotgun (WGS) entry which is preliminary data.</text>
</comment>
<dbReference type="EMBL" id="PVZS01000003">
    <property type="protein sequence ID" value="PSC06512.1"/>
    <property type="molecule type" value="Genomic_DNA"/>
</dbReference>
<dbReference type="PANTHER" id="PTHR30383:SF5">
    <property type="entry name" value="SGNH HYDROLASE-TYPE ESTERASE DOMAIN-CONTAINING PROTEIN"/>
    <property type="match status" value="1"/>
</dbReference>
<dbReference type="Pfam" id="PF25182">
    <property type="entry name" value="NonGDSL"/>
    <property type="match status" value="1"/>
</dbReference>
<protein>
    <submittedName>
        <fullName evidence="2">GDSL family lipase</fullName>
    </submittedName>
</protein>
<dbReference type="RefSeq" id="WP_106335426.1">
    <property type="nucleotide sequence ID" value="NZ_PVZS01000003.1"/>
</dbReference>
<dbReference type="PANTHER" id="PTHR30383">
    <property type="entry name" value="THIOESTERASE 1/PROTEASE 1/LYSOPHOSPHOLIPASE L1"/>
    <property type="match status" value="1"/>
</dbReference>
<dbReference type="AlphaFoldDB" id="A0A2T1HXT9"/>
<dbReference type="Gene3D" id="3.40.50.1110">
    <property type="entry name" value="SGNH hydrolase"/>
    <property type="match status" value="1"/>
</dbReference>
<evidence type="ECO:0000313" key="3">
    <source>
        <dbReference type="Proteomes" id="UP000239772"/>
    </source>
</evidence>
<feature type="signal peptide" evidence="1">
    <location>
        <begin position="1"/>
        <end position="21"/>
    </location>
</feature>
<evidence type="ECO:0000313" key="2">
    <source>
        <dbReference type="EMBL" id="PSC06512.1"/>
    </source>
</evidence>
<gene>
    <name evidence="2" type="ORF">SLNSH_03240</name>
</gene>
<keyword evidence="1" id="KW-0732">Signal</keyword>
<accession>A0A2T1HXT9</accession>
<dbReference type="InterPro" id="IPR051532">
    <property type="entry name" value="Ester_Hydrolysis_Enzymes"/>
</dbReference>
<sequence>MSRVLTTALCLALLGAAPAFAAPFQCGASSAVLHDRLPVLREQVQADHSAAILAIGSSSTQGVGASSPASSYPSVLQQALTSAMPGVAVEVVNAGVGGETADTTLARLRQALASRHYGLVIWQVGTNDAVAGVDLGAFERRLRAGINVVRRAKADLILVDQQFTPKLGDEARYESFVDAVRRVAKSSRAPVFQRFEMMRGWAKAGQDQLLQALADDRFHMNDVGYRCLAHGLAEQIRSALESGPVAFAPTSRSM</sequence>
<dbReference type="InterPro" id="IPR036514">
    <property type="entry name" value="SGNH_hydro_sf"/>
</dbReference>
<organism evidence="2 3">
    <name type="scientific">Alsobacter soli</name>
    <dbReference type="NCBI Taxonomy" id="2109933"/>
    <lineage>
        <taxon>Bacteria</taxon>
        <taxon>Pseudomonadati</taxon>
        <taxon>Pseudomonadota</taxon>
        <taxon>Alphaproteobacteria</taxon>
        <taxon>Hyphomicrobiales</taxon>
        <taxon>Alsobacteraceae</taxon>
        <taxon>Alsobacter</taxon>
    </lineage>
</organism>
<keyword evidence="3" id="KW-1185">Reference proteome</keyword>